<evidence type="ECO:0000313" key="2">
    <source>
        <dbReference type="EMBL" id="PAN41864.1"/>
    </source>
</evidence>
<feature type="compositionally biased region" description="Basic and acidic residues" evidence="1">
    <location>
        <begin position="108"/>
        <end position="127"/>
    </location>
</feature>
<sequence length="156" mass="17133">MSLVASVAAPKLPCAAPPHCILLARPDADPSRVSWAHTAGRHSAATGQPNPDAPRSDARPRCRHCPQLPTSSSHAGDDMEDEDYMEEEDLEDLDGKDLNENDSDCEDMDVKDMDGHDWDGEDRHQETDGDAENIGSNNGGSIINEFCDFCNEHDMW</sequence>
<feature type="compositionally biased region" description="Acidic residues" evidence="1">
    <location>
        <begin position="78"/>
        <end position="92"/>
    </location>
</feature>
<dbReference type="EMBL" id="CM008053">
    <property type="protein sequence ID" value="PAN41864.1"/>
    <property type="molecule type" value="Genomic_DNA"/>
</dbReference>
<protein>
    <submittedName>
        <fullName evidence="2">Uncharacterized protein</fullName>
    </submittedName>
</protein>
<dbReference type="Gramene" id="PAN41864">
    <property type="protein sequence ID" value="PAN41864"/>
    <property type="gene ID" value="PAHAL_8G074900"/>
</dbReference>
<feature type="region of interest" description="Disordered" evidence="1">
    <location>
        <begin position="29"/>
        <end position="139"/>
    </location>
</feature>
<organism evidence="2">
    <name type="scientific">Panicum hallii</name>
    <dbReference type="NCBI Taxonomy" id="206008"/>
    <lineage>
        <taxon>Eukaryota</taxon>
        <taxon>Viridiplantae</taxon>
        <taxon>Streptophyta</taxon>
        <taxon>Embryophyta</taxon>
        <taxon>Tracheophyta</taxon>
        <taxon>Spermatophyta</taxon>
        <taxon>Magnoliopsida</taxon>
        <taxon>Liliopsida</taxon>
        <taxon>Poales</taxon>
        <taxon>Poaceae</taxon>
        <taxon>PACMAD clade</taxon>
        <taxon>Panicoideae</taxon>
        <taxon>Panicodae</taxon>
        <taxon>Paniceae</taxon>
        <taxon>Panicinae</taxon>
        <taxon>Panicum</taxon>
        <taxon>Panicum sect. Panicum</taxon>
    </lineage>
</organism>
<dbReference type="Proteomes" id="UP000243499">
    <property type="component" value="Chromosome 8"/>
</dbReference>
<gene>
    <name evidence="2" type="ORF">PAHAL_8G074900</name>
</gene>
<accession>A0A2S3IDD2</accession>
<dbReference type="AlphaFoldDB" id="A0A2S3IDD2"/>
<evidence type="ECO:0000256" key="1">
    <source>
        <dbReference type="SAM" id="MobiDB-lite"/>
    </source>
</evidence>
<proteinExistence type="predicted"/>
<name>A0A2S3IDD2_9POAL</name>
<reference evidence="2" key="1">
    <citation type="submission" date="2018-04" db="EMBL/GenBank/DDBJ databases">
        <title>WGS assembly of Panicum hallii.</title>
        <authorList>
            <person name="Lovell J."/>
            <person name="Jenkins J."/>
            <person name="Lowry D."/>
            <person name="Mamidi S."/>
            <person name="Sreedasyam A."/>
            <person name="Weng X."/>
            <person name="Barry K."/>
            <person name="Bonette J."/>
            <person name="Campitelli B."/>
            <person name="Daum C."/>
            <person name="Gordon S."/>
            <person name="Gould B."/>
            <person name="Lipzen A."/>
            <person name="Macqueen A."/>
            <person name="Palacio-Mejia J."/>
            <person name="Plott C."/>
            <person name="Shakirov E."/>
            <person name="Shu S."/>
            <person name="Yoshinaga Y."/>
            <person name="Zane M."/>
            <person name="Rokhsar D."/>
            <person name="Grimwood J."/>
            <person name="Schmutz J."/>
            <person name="Juenger T."/>
        </authorList>
    </citation>
    <scope>NUCLEOTIDE SEQUENCE [LARGE SCALE GENOMIC DNA]</scope>
    <source>
        <strain evidence="2">FIL2</strain>
    </source>
</reference>